<sequence>MTSRVGIAMVGLALVSLLVSSGGVSSVAVERPVEVAIADSESEQLVSFSGTQNGSTVTVTNRAEENLTVSQADSRAANVTANPPDSIGPGENGSIDVTGASCDGEARVPIEIRVTTGSTTIETTVNACDES</sequence>
<keyword evidence="3" id="KW-1185">Reference proteome</keyword>
<comment type="caution">
    <text evidence="2">The sequence shown here is derived from an EMBL/GenBank/DDBJ whole genome shotgun (WGS) entry which is preliminary data.</text>
</comment>
<feature type="compositionally biased region" description="Polar residues" evidence="1">
    <location>
        <begin position="70"/>
        <end position="83"/>
    </location>
</feature>
<accession>A0ABD6BKR2</accession>
<gene>
    <name evidence="2" type="ORF">ACFR99_19435</name>
</gene>
<feature type="region of interest" description="Disordered" evidence="1">
    <location>
        <begin position="70"/>
        <end position="101"/>
    </location>
</feature>
<dbReference type="EMBL" id="JBHUDI010000011">
    <property type="protein sequence ID" value="MFD1565702.1"/>
    <property type="molecule type" value="Genomic_DNA"/>
</dbReference>
<dbReference type="RefSeq" id="WP_390291094.1">
    <property type="nucleotide sequence ID" value="NZ_JBHUDI010000011.1"/>
</dbReference>
<proteinExistence type="predicted"/>
<name>A0ABD6BKR2_9EURY</name>
<organism evidence="2 3">
    <name type="scientific">Haloarchaeobius amylolyticus</name>
    <dbReference type="NCBI Taxonomy" id="1198296"/>
    <lineage>
        <taxon>Archaea</taxon>
        <taxon>Methanobacteriati</taxon>
        <taxon>Methanobacteriota</taxon>
        <taxon>Stenosarchaea group</taxon>
        <taxon>Halobacteria</taxon>
        <taxon>Halobacteriales</taxon>
        <taxon>Halorubellaceae</taxon>
        <taxon>Haloarchaeobius</taxon>
    </lineage>
</organism>
<reference evidence="2 3" key="1">
    <citation type="journal article" date="2019" name="Int. J. Syst. Evol. Microbiol.">
        <title>The Global Catalogue of Microorganisms (GCM) 10K type strain sequencing project: providing services to taxonomists for standard genome sequencing and annotation.</title>
        <authorList>
            <consortium name="The Broad Institute Genomics Platform"/>
            <consortium name="The Broad Institute Genome Sequencing Center for Infectious Disease"/>
            <person name="Wu L."/>
            <person name="Ma J."/>
        </authorList>
    </citation>
    <scope>NUCLEOTIDE SEQUENCE [LARGE SCALE GENOMIC DNA]</scope>
    <source>
        <strain evidence="2 3">CGMCC 1.12230</strain>
    </source>
</reference>
<protein>
    <submittedName>
        <fullName evidence="2">Uncharacterized protein</fullName>
    </submittedName>
</protein>
<evidence type="ECO:0000313" key="3">
    <source>
        <dbReference type="Proteomes" id="UP001597076"/>
    </source>
</evidence>
<dbReference type="Proteomes" id="UP001597076">
    <property type="component" value="Unassembled WGS sequence"/>
</dbReference>
<evidence type="ECO:0000256" key="1">
    <source>
        <dbReference type="SAM" id="MobiDB-lite"/>
    </source>
</evidence>
<evidence type="ECO:0000313" key="2">
    <source>
        <dbReference type="EMBL" id="MFD1565702.1"/>
    </source>
</evidence>
<dbReference type="AlphaFoldDB" id="A0ABD6BKR2"/>